<dbReference type="STRING" id="3068.D8TRG9"/>
<gene>
    <name evidence="6" type="ORF">VOLCADRAFT_58901</name>
</gene>
<keyword evidence="2" id="KW-0645">Protease</keyword>
<dbReference type="KEGG" id="vcn:VOLCADRAFT_58901"/>
<dbReference type="PROSITE" id="PS50600">
    <property type="entry name" value="ULP_PROTEASE"/>
    <property type="match status" value="1"/>
</dbReference>
<name>D8TRG9_VOLCA</name>
<dbReference type="eggNOG" id="KOG0778">
    <property type="taxonomic scope" value="Eukaryota"/>
</dbReference>
<accession>D8TRG9</accession>
<dbReference type="GO" id="GO:0016926">
    <property type="term" value="P:protein desumoylation"/>
    <property type="evidence" value="ECO:0007669"/>
    <property type="project" value="TreeGrafter"/>
</dbReference>
<dbReference type="OrthoDB" id="1939479at2759"/>
<evidence type="ECO:0000313" key="7">
    <source>
        <dbReference type="Proteomes" id="UP000001058"/>
    </source>
</evidence>
<sequence length="228" mass="26390">MVDFRPNSVLVIELPRAKLQCMDLGVWLNDEVINMYMLLLQARDTRLRRAAAAGGNAAGGSASSPYTPPRCHFFNSFFYNKLFQGAYNYANVRRWTTPKQLSNKLQLDRIIMPIHKGVHWTCAEVDLRARVVRYYDSLKGEDHALVRHLLSWVSDESADKLKQRWDTSKWQVEFPKNIPEQHNGCDCGVFSIMFADRRGAGLPFDFSQRDMPLLRIKVLQRIVQMRVD</sequence>
<dbReference type="EMBL" id="GL378333">
    <property type="protein sequence ID" value="EFJ49990.1"/>
    <property type="molecule type" value="Genomic_DNA"/>
</dbReference>
<proteinExistence type="inferred from homology"/>
<evidence type="ECO:0000256" key="3">
    <source>
        <dbReference type="ARBA" id="ARBA00022801"/>
    </source>
</evidence>
<dbReference type="PANTHER" id="PTHR12606:SF1">
    <property type="entry name" value="UBIQUITIN-LIKE-SPECIFIC PROTEASE 1A"/>
    <property type="match status" value="1"/>
</dbReference>
<protein>
    <recommendedName>
        <fullName evidence="5">Ubiquitin-like protease family profile domain-containing protein</fullName>
    </recommendedName>
</protein>
<feature type="domain" description="Ubiquitin-like protease family profile" evidence="5">
    <location>
        <begin position="12"/>
        <end position="198"/>
    </location>
</feature>
<evidence type="ECO:0000259" key="5">
    <source>
        <dbReference type="PROSITE" id="PS50600"/>
    </source>
</evidence>
<dbReference type="Pfam" id="PF02902">
    <property type="entry name" value="Peptidase_C48"/>
    <property type="match status" value="1"/>
</dbReference>
<evidence type="ECO:0000256" key="1">
    <source>
        <dbReference type="ARBA" id="ARBA00005234"/>
    </source>
</evidence>
<keyword evidence="7" id="KW-1185">Reference proteome</keyword>
<dbReference type="PANTHER" id="PTHR12606">
    <property type="entry name" value="SENTRIN/SUMO-SPECIFIC PROTEASE"/>
    <property type="match status" value="1"/>
</dbReference>
<dbReference type="GO" id="GO:0016929">
    <property type="term" value="F:deSUMOylase activity"/>
    <property type="evidence" value="ECO:0007669"/>
    <property type="project" value="TreeGrafter"/>
</dbReference>
<dbReference type="Gene3D" id="3.40.395.10">
    <property type="entry name" value="Adenoviral Proteinase, Chain A"/>
    <property type="match status" value="1"/>
</dbReference>
<dbReference type="GO" id="GO:0006508">
    <property type="term" value="P:proteolysis"/>
    <property type="evidence" value="ECO:0007669"/>
    <property type="project" value="UniProtKB-KW"/>
</dbReference>
<evidence type="ECO:0000256" key="2">
    <source>
        <dbReference type="ARBA" id="ARBA00022670"/>
    </source>
</evidence>
<dbReference type="SUPFAM" id="SSF54001">
    <property type="entry name" value="Cysteine proteinases"/>
    <property type="match status" value="1"/>
</dbReference>
<dbReference type="GO" id="GO:0005634">
    <property type="term" value="C:nucleus"/>
    <property type="evidence" value="ECO:0007669"/>
    <property type="project" value="TreeGrafter"/>
</dbReference>
<comment type="similarity">
    <text evidence="1">Belongs to the peptidase C48 family.</text>
</comment>
<dbReference type="FunCoup" id="D8TRG9">
    <property type="interactions" value="22"/>
</dbReference>
<keyword evidence="3" id="KW-0378">Hydrolase</keyword>
<dbReference type="Proteomes" id="UP000001058">
    <property type="component" value="Unassembled WGS sequence"/>
</dbReference>
<evidence type="ECO:0000256" key="4">
    <source>
        <dbReference type="ARBA" id="ARBA00022807"/>
    </source>
</evidence>
<dbReference type="InterPro" id="IPR003653">
    <property type="entry name" value="Peptidase_C48_C"/>
</dbReference>
<dbReference type="RefSeq" id="XP_002949055.1">
    <property type="nucleotide sequence ID" value="XM_002949009.1"/>
</dbReference>
<keyword evidence="4" id="KW-0788">Thiol protease</keyword>
<dbReference type="InParanoid" id="D8TRG9"/>
<organism evidence="7">
    <name type="scientific">Volvox carteri f. nagariensis</name>
    <dbReference type="NCBI Taxonomy" id="3068"/>
    <lineage>
        <taxon>Eukaryota</taxon>
        <taxon>Viridiplantae</taxon>
        <taxon>Chlorophyta</taxon>
        <taxon>core chlorophytes</taxon>
        <taxon>Chlorophyceae</taxon>
        <taxon>CS clade</taxon>
        <taxon>Chlamydomonadales</taxon>
        <taxon>Volvocaceae</taxon>
        <taxon>Volvox</taxon>
    </lineage>
</organism>
<dbReference type="GeneID" id="9623663"/>
<reference evidence="6 7" key="1">
    <citation type="journal article" date="2010" name="Science">
        <title>Genomic analysis of organismal complexity in the multicellular green alga Volvox carteri.</title>
        <authorList>
            <person name="Prochnik S.E."/>
            <person name="Umen J."/>
            <person name="Nedelcu A.M."/>
            <person name="Hallmann A."/>
            <person name="Miller S.M."/>
            <person name="Nishii I."/>
            <person name="Ferris P."/>
            <person name="Kuo A."/>
            <person name="Mitros T."/>
            <person name="Fritz-Laylin L.K."/>
            <person name="Hellsten U."/>
            <person name="Chapman J."/>
            <person name="Simakov O."/>
            <person name="Rensing S.A."/>
            <person name="Terry A."/>
            <person name="Pangilinan J."/>
            <person name="Kapitonov V."/>
            <person name="Jurka J."/>
            <person name="Salamov A."/>
            <person name="Shapiro H."/>
            <person name="Schmutz J."/>
            <person name="Grimwood J."/>
            <person name="Lindquist E."/>
            <person name="Lucas S."/>
            <person name="Grigoriev I.V."/>
            <person name="Schmitt R."/>
            <person name="Kirk D."/>
            <person name="Rokhsar D.S."/>
        </authorList>
    </citation>
    <scope>NUCLEOTIDE SEQUENCE [LARGE SCALE GENOMIC DNA]</scope>
    <source>
        <strain evidence="7">f. Nagariensis / Eve</strain>
    </source>
</reference>
<dbReference type="AlphaFoldDB" id="D8TRG9"/>
<evidence type="ECO:0000313" key="6">
    <source>
        <dbReference type="EMBL" id="EFJ49990.1"/>
    </source>
</evidence>
<dbReference type="InterPro" id="IPR038765">
    <property type="entry name" value="Papain-like_cys_pep_sf"/>
</dbReference>